<name>A0A1A7BX78_9BURK</name>
<reference evidence="1 2" key="1">
    <citation type="submission" date="2016-04" db="EMBL/GenBank/DDBJ databases">
        <title>Draft genome sequence of Janthinobacterium psychrotolerans sp. nov., isolated from freshwater sediments in Denmark.</title>
        <authorList>
            <person name="Gong X."/>
            <person name="Skrivergaard S."/>
            <person name="Korsgaard B.S."/>
            <person name="Schreiber L."/>
            <person name="Marshall I.P."/>
            <person name="Finster K."/>
            <person name="Schramm A."/>
        </authorList>
    </citation>
    <scope>NUCLEOTIDE SEQUENCE [LARGE SCALE GENOMIC DNA]</scope>
    <source>
        <strain evidence="1 2">S3-2</strain>
    </source>
</reference>
<dbReference type="PATRIC" id="fig|1747903.4.peg.1747"/>
<dbReference type="EMBL" id="LOCQ01000058">
    <property type="protein sequence ID" value="OBV38206.1"/>
    <property type="molecule type" value="Genomic_DNA"/>
</dbReference>
<comment type="caution">
    <text evidence="1">The sequence shown here is derived from an EMBL/GenBank/DDBJ whole genome shotgun (WGS) entry which is preliminary data.</text>
</comment>
<proteinExistence type="predicted"/>
<protein>
    <submittedName>
        <fullName evidence="1">Uncharacterized protein</fullName>
    </submittedName>
</protein>
<evidence type="ECO:0000313" key="2">
    <source>
        <dbReference type="Proteomes" id="UP000092713"/>
    </source>
</evidence>
<evidence type="ECO:0000313" key="1">
    <source>
        <dbReference type="EMBL" id="OBV38206.1"/>
    </source>
</evidence>
<dbReference type="OrthoDB" id="8707785at2"/>
<dbReference type="Proteomes" id="UP000092713">
    <property type="component" value="Unassembled WGS sequence"/>
</dbReference>
<gene>
    <name evidence="1" type="ORF">ASR47_1005160</name>
</gene>
<dbReference type="AlphaFoldDB" id="A0A1A7BX78"/>
<accession>A0A1A7BX78</accession>
<keyword evidence="2" id="KW-1185">Reference proteome</keyword>
<organism evidence="1 2">
    <name type="scientific">Janthinobacterium psychrotolerans</name>
    <dbReference type="NCBI Taxonomy" id="1747903"/>
    <lineage>
        <taxon>Bacteria</taxon>
        <taxon>Pseudomonadati</taxon>
        <taxon>Pseudomonadota</taxon>
        <taxon>Betaproteobacteria</taxon>
        <taxon>Burkholderiales</taxon>
        <taxon>Oxalobacteraceae</taxon>
        <taxon>Janthinobacterium</taxon>
    </lineage>
</organism>
<sequence>MATPYALTKEATYAIADNLAQASSLVLDLRIRLRTSLSNDEQALLEKHEDHLDMLVSLFRAYGIYLITEDAQQASSELVQAIDKGKARLKRTTDVKAGIDTAARLVDLGAAILSRDPVAVLEAAASLRSKPKKDAAAG</sequence>
<dbReference type="RefSeq" id="WP_065309074.1">
    <property type="nucleotide sequence ID" value="NZ_LOCQ01000058.1"/>
</dbReference>